<protein>
    <submittedName>
        <fullName evidence="2">Uncharacterized protein</fullName>
    </submittedName>
</protein>
<dbReference type="AlphaFoldDB" id="A0A2N5VRT2"/>
<dbReference type="EMBL" id="PGCJ01000076">
    <property type="protein sequence ID" value="PLW52686.1"/>
    <property type="molecule type" value="Genomic_DNA"/>
</dbReference>
<proteinExistence type="predicted"/>
<sequence>MNGNVTSDPKQGAAANGLEEDHDDEHQDKDHSLITATTQPNNLIARISSKIEGSSSRTVAKTSGLLTSQIRTGTEGFTIDRSNSTQL</sequence>
<gene>
    <name evidence="2" type="ORF">PCANC_14103</name>
</gene>
<name>A0A2N5VRT2_9BASI</name>
<evidence type="ECO:0000313" key="2">
    <source>
        <dbReference type="EMBL" id="PLW52686.1"/>
    </source>
</evidence>
<dbReference type="Proteomes" id="UP000235388">
    <property type="component" value="Unassembled WGS sequence"/>
</dbReference>
<keyword evidence="3" id="KW-1185">Reference proteome</keyword>
<reference evidence="2 3" key="1">
    <citation type="submission" date="2017-11" db="EMBL/GenBank/DDBJ databases">
        <title>De novo assembly and phasing of dikaryotic genomes from two isolates of Puccinia coronata f. sp. avenae, the causal agent of oat crown rust.</title>
        <authorList>
            <person name="Miller M.E."/>
            <person name="Zhang Y."/>
            <person name="Omidvar V."/>
            <person name="Sperschneider J."/>
            <person name="Schwessinger B."/>
            <person name="Raley C."/>
            <person name="Palmer J.M."/>
            <person name="Garnica D."/>
            <person name="Upadhyaya N."/>
            <person name="Rathjen J."/>
            <person name="Taylor J.M."/>
            <person name="Park R.F."/>
            <person name="Dodds P.N."/>
            <person name="Hirsch C.D."/>
            <person name="Kianian S.F."/>
            <person name="Figueroa M."/>
        </authorList>
    </citation>
    <scope>NUCLEOTIDE SEQUENCE [LARGE SCALE GENOMIC DNA]</scope>
    <source>
        <strain evidence="2">12NC29</strain>
    </source>
</reference>
<evidence type="ECO:0000256" key="1">
    <source>
        <dbReference type="SAM" id="MobiDB-lite"/>
    </source>
</evidence>
<evidence type="ECO:0000313" key="3">
    <source>
        <dbReference type="Proteomes" id="UP000235388"/>
    </source>
</evidence>
<accession>A0A2N5VRT2</accession>
<organism evidence="2 3">
    <name type="scientific">Puccinia coronata f. sp. avenae</name>
    <dbReference type="NCBI Taxonomy" id="200324"/>
    <lineage>
        <taxon>Eukaryota</taxon>
        <taxon>Fungi</taxon>
        <taxon>Dikarya</taxon>
        <taxon>Basidiomycota</taxon>
        <taxon>Pucciniomycotina</taxon>
        <taxon>Pucciniomycetes</taxon>
        <taxon>Pucciniales</taxon>
        <taxon>Pucciniaceae</taxon>
        <taxon>Puccinia</taxon>
    </lineage>
</organism>
<feature type="region of interest" description="Disordered" evidence="1">
    <location>
        <begin position="1"/>
        <end position="41"/>
    </location>
</feature>
<comment type="caution">
    <text evidence="2">The sequence shown here is derived from an EMBL/GenBank/DDBJ whole genome shotgun (WGS) entry which is preliminary data.</text>
</comment>